<comment type="caution">
    <text evidence="3">The sequence shown here is derived from an EMBL/GenBank/DDBJ whole genome shotgun (WGS) entry which is preliminary data.</text>
</comment>
<keyword evidence="2" id="KW-0812">Transmembrane</keyword>
<proteinExistence type="predicted"/>
<feature type="region of interest" description="Disordered" evidence="1">
    <location>
        <begin position="156"/>
        <end position="179"/>
    </location>
</feature>
<protein>
    <submittedName>
        <fullName evidence="3">Uncharacterized protein</fullName>
    </submittedName>
</protein>
<name>A0A426WZ60_ENSVE</name>
<reference evidence="3 4" key="1">
    <citation type="journal article" date="2014" name="Agronomy (Basel)">
        <title>A Draft Genome Sequence for Ensete ventricosum, the Drought-Tolerant Tree Against Hunger.</title>
        <authorList>
            <person name="Harrison J."/>
            <person name="Moore K.A."/>
            <person name="Paszkiewicz K."/>
            <person name="Jones T."/>
            <person name="Grant M."/>
            <person name="Ambacheew D."/>
            <person name="Muzemil S."/>
            <person name="Studholme D.J."/>
        </authorList>
    </citation>
    <scope>NUCLEOTIDE SEQUENCE [LARGE SCALE GENOMIC DNA]</scope>
</reference>
<gene>
    <name evidence="3" type="ORF">B296_00034246</name>
</gene>
<dbReference type="AlphaFoldDB" id="A0A426WZ60"/>
<evidence type="ECO:0000256" key="1">
    <source>
        <dbReference type="SAM" id="MobiDB-lite"/>
    </source>
</evidence>
<keyword evidence="2" id="KW-0472">Membrane</keyword>
<dbReference type="Proteomes" id="UP000287651">
    <property type="component" value="Unassembled WGS sequence"/>
</dbReference>
<dbReference type="EMBL" id="AMZH03032282">
    <property type="protein sequence ID" value="RRT32392.1"/>
    <property type="molecule type" value="Genomic_DNA"/>
</dbReference>
<evidence type="ECO:0000313" key="4">
    <source>
        <dbReference type="Proteomes" id="UP000287651"/>
    </source>
</evidence>
<sequence>MIWYQSSDLATPIAIIYASTSQAIPTIAFDFLFLIFTAYVMHPLRFPNSGIRAKVFMRKIGFKLRVMTLNHVESFYVFLLHFRSEGNEEDGQQGMARPLARGRSAAAKAPLQRGGQLRPGPRQGAVTDNNVNKVFDEMLMFVRLPFGGMANPLRKRHHEDNSTSVNNATARRAMDSRSECHGTTEAGLLVCTSKLASNESLGMIRAAGELDYFSAHIRLREPDKSEDKTEVAMHKFSRSFPSLEGSARTNKDQHNSANPTPDSVIGELKQHGGLEFDYLKTTAESDWEPKGHVVAKTED</sequence>
<feature type="region of interest" description="Disordered" evidence="1">
    <location>
        <begin position="239"/>
        <end position="267"/>
    </location>
</feature>
<keyword evidence="2" id="KW-1133">Transmembrane helix</keyword>
<feature type="compositionally biased region" description="Low complexity" evidence="1">
    <location>
        <begin position="110"/>
        <end position="124"/>
    </location>
</feature>
<evidence type="ECO:0000313" key="3">
    <source>
        <dbReference type="EMBL" id="RRT32392.1"/>
    </source>
</evidence>
<accession>A0A426WZ60</accession>
<evidence type="ECO:0000256" key="2">
    <source>
        <dbReference type="SAM" id="Phobius"/>
    </source>
</evidence>
<feature type="transmembrane region" description="Helical" evidence="2">
    <location>
        <begin position="15"/>
        <end position="41"/>
    </location>
</feature>
<organism evidence="3 4">
    <name type="scientific">Ensete ventricosum</name>
    <name type="common">Abyssinian banana</name>
    <name type="synonym">Musa ensete</name>
    <dbReference type="NCBI Taxonomy" id="4639"/>
    <lineage>
        <taxon>Eukaryota</taxon>
        <taxon>Viridiplantae</taxon>
        <taxon>Streptophyta</taxon>
        <taxon>Embryophyta</taxon>
        <taxon>Tracheophyta</taxon>
        <taxon>Spermatophyta</taxon>
        <taxon>Magnoliopsida</taxon>
        <taxon>Liliopsida</taxon>
        <taxon>Zingiberales</taxon>
        <taxon>Musaceae</taxon>
        <taxon>Ensete</taxon>
    </lineage>
</organism>
<feature type="region of interest" description="Disordered" evidence="1">
    <location>
        <begin position="88"/>
        <end position="128"/>
    </location>
</feature>